<dbReference type="Pfam" id="PF13411">
    <property type="entry name" value="MerR_1"/>
    <property type="match status" value="1"/>
</dbReference>
<keyword evidence="1" id="KW-0238">DNA-binding</keyword>
<dbReference type="PANTHER" id="PTHR30204">
    <property type="entry name" value="REDOX-CYCLING DRUG-SENSING TRANSCRIPTIONAL ACTIVATOR SOXR"/>
    <property type="match status" value="1"/>
</dbReference>
<protein>
    <submittedName>
        <fullName evidence="3">MerR family transcriptional regulator</fullName>
    </submittedName>
</protein>
<dbReference type="PANTHER" id="PTHR30204:SF97">
    <property type="entry name" value="MERR FAMILY REGULATORY PROTEIN"/>
    <property type="match status" value="1"/>
</dbReference>
<dbReference type="SMART" id="SM00422">
    <property type="entry name" value="HTH_MERR"/>
    <property type="match status" value="1"/>
</dbReference>
<evidence type="ECO:0000313" key="3">
    <source>
        <dbReference type="EMBL" id="OKL50722.1"/>
    </source>
</evidence>
<sequence length="274" mass="29894">MTETPNLLPIGQFSALTRLSVRMLRHYDAHGVLVPAAVDPHTGYRRYAPAQLETAAAIRNLRDVGFGVSAISALLTTRGTDAWARALELQRKTLLREEADVRRKLRLLHQLLDGGKTMSITVSRATVPAMTVVALTGTVPTYSDEGQLWEVMLPQLISQGIQATGPAGVIEHGEEYVEHNPRLSIFVPVAAGTTTVAPLQVLELPERECVVAEVVGPYTQITDAHDQIAARLATDGLQRASGDTLAAKAFNFYLNDPREVPEEQLRTLVHLPIN</sequence>
<dbReference type="InterPro" id="IPR009061">
    <property type="entry name" value="DNA-bd_dom_put_sf"/>
</dbReference>
<proteinExistence type="predicted"/>
<name>A0A1Q5PTD0_9ACTO</name>
<dbReference type="STRING" id="52770.BSZ40_11020"/>
<dbReference type="InterPro" id="IPR000551">
    <property type="entry name" value="MerR-type_HTH_dom"/>
</dbReference>
<accession>A0A1Q5PTD0</accession>
<organism evidence="3 4">
    <name type="scientific">Buchananella hordeovulneris</name>
    <dbReference type="NCBI Taxonomy" id="52770"/>
    <lineage>
        <taxon>Bacteria</taxon>
        <taxon>Bacillati</taxon>
        <taxon>Actinomycetota</taxon>
        <taxon>Actinomycetes</taxon>
        <taxon>Actinomycetales</taxon>
        <taxon>Actinomycetaceae</taxon>
        <taxon>Buchananella</taxon>
    </lineage>
</organism>
<dbReference type="SMART" id="SM00871">
    <property type="entry name" value="AraC_E_bind"/>
    <property type="match status" value="1"/>
</dbReference>
<dbReference type="GO" id="GO:0003700">
    <property type="term" value="F:DNA-binding transcription factor activity"/>
    <property type="evidence" value="ECO:0007669"/>
    <property type="project" value="InterPro"/>
</dbReference>
<dbReference type="PROSITE" id="PS50937">
    <property type="entry name" value="HTH_MERR_2"/>
    <property type="match status" value="1"/>
</dbReference>
<dbReference type="GO" id="GO:0003677">
    <property type="term" value="F:DNA binding"/>
    <property type="evidence" value="ECO:0007669"/>
    <property type="project" value="UniProtKB-KW"/>
</dbReference>
<dbReference type="Gene3D" id="1.10.1660.10">
    <property type="match status" value="1"/>
</dbReference>
<reference evidence="4" key="1">
    <citation type="submission" date="2016-12" db="EMBL/GenBank/DDBJ databases">
        <authorList>
            <person name="Meng X."/>
        </authorList>
    </citation>
    <scope>NUCLEOTIDE SEQUENCE [LARGE SCALE GENOMIC DNA]</scope>
    <source>
        <strain evidence="4">DSM 20732</strain>
    </source>
</reference>
<dbReference type="CDD" id="cd01107">
    <property type="entry name" value="HTH_BmrR"/>
    <property type="match status" value="1"/>
</dbReference>
<comment type="caution">
    <text evidence="3">The sequence shown here is derived from an EMBL/GenBank/DDBJ whole genome shotgun (WGS) entry which is preliminary data.</text>
</comment>
<dbReference type="SUPFAM" id="SSF55136">
    <property type="entry name" value="Probable bacterial effector-binding domain"/>
    <property type="match status" value="1"/>
</dbReference>
<dbReference type="RefSeq" id="WP_073826418.1">
    <property type="nucleotide sequence ID" value="NZ_JAUNKL010000005.1"/>
</dbReference>
<evidence type="ECO:0000256" key="1">
    <source>
        <dbReference type="ARBA" id="ARBA00023125"/>
    </source>
</evidence>
<dbReference type="InterPro" id="IPR029442">
    <property type="entry name" value="GyrI-like"/>
</dbReference>
<feature type="domain" description="HTH merR-type" evidence="2">
    <location>
        <begin position="7"/>
        <end position="77"/>
    </location>
</feature>
<evidence type="ECO:0000313" key="4">
    <source>
        <dbReference type="Proteomes" id="UP000185612"/>
    </source>
</evidence>
<dbReference type="EMBL" id="MQVS01000018">
    <property type="protein sequence ID" value="OKL50722.1"/>
    <property type="molecule type" value="Genomic_DNA"/>
</dbReference>
<dbReference type="InParanoid" id="A0A1Q5PTD0"/>
<gene>
    <name evidence="3" type="ORF">BSZ40_11020</name>
</gene>
<evidence type="ECO:0000259" key="2">
    <source>
        <dbReference type="PROSITE" id="PS50937"/>
    </source>
</evidence>
<dbReference type="Proteomes" id="UP000185612">
    <property type="component" value="Unassembled WGS sequence"/>
</dbReference>
<dbReference type="PROSITE" id="PS00552">
    <property type="entry name" value="HTH_MERR_1"/>
    <property type="match status" value="1"/>
</dbReference>
<dbReference type="AlphaFoldDB" id="A0A1Q5PTD0"/>
<dbReference type="Gene3D" id="3.20.80.10">
    <property type="entry name" value="Regulatory factor, effector binding domain"/>
    <property type="match status" value="1"/>
</dbReference>
<dbReference type="OrthoDB" id="7849865at2"/>
<dbReference type="Pfam" id="PF06445">
    <property type="entry name" value="GyrI-like"/>
    <property type="match status" value="1"/>
</dbReference>
<dbReference type="SUPFAM" id="SSF46955">
    <property type="entry name" value="Putative DNA-binding domain"/>
    <property type="match status" value="1"/>
</dbReference>
<dbReference type="InterPro" id="IPR010499">
    <property type="entry name" value="AraC_E-bd"/>
</dbReference>
<dbReference type="InterPro" id="IPR047057">
    <property type="entry name" value="MerR_fam"/>
</dbReference>
<keyword evidence="4" id="KW-1185">Reference proteome</keyword>
<dbReference type="InterPro" id="IPR011256">
    <property type="entry name" value="Reg_factor_effector_dom_sf"/>
</dbReference>